<protein>
    <recommendedName>
        <fullName evidence="3">C2H2-type domain-containing protein</fullName>
    </recommendedName>
</protein>
<dbReference type="AlphaFoldDB" id="A0A4Y7KQI2"/>
<dbReference type="PROSITE" id="PS50157">
    <property type="entry name" value="ZINC_FINGER_C2H2_2"/>
    <property type="match status" value="2"/>
</dbReference>
<evidence type="ECO:0000259" key="3">
    <source>
        <dbReference type="PROSITE" id="PS50157"/>
    </source>
</evidence>
<accession>A0A4Y7KQI2</accession>
<dbReference type="InterPro" id="IPR013087">
    <property type="entry name" value="Znf_C2H2_type"/>
</dbReference>
<proteinExistence type="predicted"/>
<dbReference type="Gene3D" id="3.30.160.60">
    <property type="entry name" value="Classic Zinc Finger"/>
    <property type="match status" value="1"/>
</dbReference>
<sequence length="369" mass="41756">MEKRNCKICFKRFSNGRALGGHMKSHMAILQTPPKVEQTKFNFQQEQIRNEAESSEEEQGDEEEMKNGLYNGLREHPEKSFRLVDPIFSSSTATMEVGNSSSVIIDRESETDESFKNNTPSLTRRRSKRNRRIPITQKDQYLTYNEEIHCNIKKMKKLKKAIMKAEAFEPVESEPVSSVSDNTIEEDVAFSLMMLSRDTWIKESDEVSEKSIDIEDDYDSEEEIIKLTSYTSRTAATPTRKKYQCESCKKVFRSYQALGGHRANHSKINGCILPSSTIQADQSNADDYLKCPVCFKSFKSRQALGGHKRIHFSADLTAAAAAATNSNTTTSTVPISAASKSIKFRDNLIDLNLPAPIEEDDNSEFIDLI</sequence>
<dbReference type="Gramene" id="RZC74398">
    <property type="protein sequence ID" value="RZC74398"/>
    <property type="gene ID" value="C5167_049876"/>
</dbReference>
<dbReference type="SUPFAM" id="SSF57667">
    <property type="entry name" value="beta-beta-alpha zinc fingers"/>
    <property type="match status" value="1"/>
</dbReference>
<dbReference type="GO" id="GO:0008270">
    <property type="term" value="F:zinc ion binding"/>
    <property type="evidence" value="ECO:0007669"/>
    <property type="project" value="UniProtKB-KW"/>
</dbReference>
<dbReference type="PROSITE" id="PS00028">
    <property type="entry name" value="ZINC_FINGER_C2H2_1"/>
    <property type="match status" value="3"/>
</dbReference>
<feature type="region of interest" description="Disordered" evidence="2">
    <location>
        <begin position="109"/>
        <end position="129"/>
    </location>
</feature>
<keyword evidence="1" id="KW-0479">Metal-binding</keyword>
<name>A0A4Y7KQI2_PAPSO</name>
<keyword evidence="1" id="KW-0863">Zinc-finger</keyword>
<dbReference type="PANTHER" id="PTHR46326">
    <property type="entry name" value="ZINC FINGER PROTEIN ZAT1-RELATED"/>
    <property type="match status" value="1"/>
</dbReference>
<dbReference type="PANTHER" id="PTHR46326:SF2">
    <property type="entry name" value="ZINC FINGER PROTEIN ZAT1-RELATED"/>
    <property type="match status" value="1"/>
</dbReference>
<evidence type="ECO:0000256" key="2">
    <source>
        <dbReference type="SAM" id="MobiDB-lite"/>
    </source>
</evidence>
<evidence type="ECO:0000256" key="1">
    <source>
        <dbReference type="PROSITE-ProRule" id="PRU00042"/>
    </source>
</evidence>
<dbReference type="InterPro" id="IPR044303">
    <property type="entry name" value="ZAT1/4/9"/>
</dbReference>
<keyword evidence="5" id="KW-1185">Reference proteome</keyword>
<reference evidence="4 5" key="1">
    <citation type="journal article" date="2018" name="Science">
        <title>The opium poppy genome and morphinan production.</title>
        <authorList>
            <person name="Guo L."/>
            <person name="Winzer T."/>
            <person name="Yang X."/>
            <person name="Li Y."/>
            <person name="Ning Z."/>
            <person name="He Z."/>
            <person name="Teodor R."/>
            <person name="Lu Y."/>
            <person name="Bowser T.A."/>
            <person name="Graham I.A."/>
            <person name="Ye K."/>
        </authorList>
    </citation>
    <scope>NUCLEOTIDE SEQUENCE [LARGE SCALE GENOMIC DNA]</scope>
    <source>
        <strain evidence="5">cv. HN1</strain>
        <tissue evidence="4">Leaves</tissue>
    </source>
</reference>
<gene>
    <name evidence="4" type="ORF">C5167_049876</name>
</gene>
<dbReference type="Pfam" id="PF13912">
    <property type="entry name" value="zf-C2H2_6"/>
    <property type="match status" value="3"/>
</dbReference>
<evidence type="ECO:0000313" key="5">
    <source>
        <dbReference type="Proteomes" id="UP000316621"/>
    </source>
</evidence>
<dbReference type="OMA" id="KRPWNNN"/>
<dbReference type="STRING" id="3469.A0A4Y7KQI2"/>
<feature type="domain" description="C2H2-type" evidence="3">
    <location>
        <begin position="243"/>
        <end position="270"/>
    </location>
</feature>
<dbReference type="InterPro" id="IPR036236">
    <property type="entry name" value="Znf_C2H2_sf"/>
</dbReference>
<dbReference type="Proteomes" id="UP000316621">
    <property type="component" value="Chromosome 8"/>
</dbReference>
<organism evidence="4 5">
    <name type="scientific">Papaver somniferum</name>
    <name type="common">Opium poppy</name>
    <dbReference type="NCBI Taxonomy" id="3469"/>
    <lineage>
        <taxon>Eukaryota</taxon>
        <taxon>Viridiplantae</taxon>
        <taxon>Streptophyta</taxon>
        <taxon>Embryophyta</taxon>
        <taxon>Tracheophyta</taxon>
        <taxon>Spermatophyta</taxon>
        <taxon>Magnoliopsida</taxon>
        <taxon>Ranunculales</taxon>
        <taxon>Papaveraceae</taxon>
        <taxon>Papaveroideae</taxon>
        <taxon>Papaver</taxon>
    </lineage>
</organism>
<dbReference type="SMART" id="SM00355">
    <property type="entry name" value="ZnF_C2H2"/>
    <property type="match status" value="3"/>
</dbReference>
<feature type="domain" description="C2H2-type" evidence="3">
    <location>
        <begin position="289"/>
        <end position="316"/>
    </location>
</feature>
<evidence type="ECO:0000313" key="4">
    <source>
        <dbReference type="EMBL" id="RZC74398.1"/>
    </source>
</evidence>
<keyword evidence="1" id="KW-0862">Zinc</keyword>
<dbReference type="OrthoDB" id="9411774at2759"/>
<dbReference type="EMBL" id="CM010722">
    <property type="protein sequence ID" value="RZC74398.1"/>
    <property type="molecule type" value="Genomic_DNA"/>
</dbReference>
<dbReference type="GO" id="GO:0006355">
    <property type="term" value="P:regulation of DNA-templated transcription"/>
    <property type="evidence" value="ECO:0007669"/>
    <property type="project" value="InterPro"/>
</dbReference>